<dbReference type="CDD" id="cd13128">
    <property type="entry name" value="MATE_Wzx_like"/>
    <property type="match status" value="1"/>
</dbReference>
<keyword evidence="2" id="KW-1003">Cell membrane</keyword>
<feature type="transmembrane region" description="Helical" evidence="6">
    <location>
        <begin position="294"/>
        <end position="318"/>
    </location>
</feature>
<feature type="transmembrane region" description="Helical" evidence="6">
    <location>
        <begin position="324"/>
        <end position="347"/>
    </location>
</feature>
<dbReference type="InterPro" id="IPR050833">
    <property type="entry name" value="Poly_Biosynth_Transport"/>
</dbReference>
<feature type="transmembrane region" description="Helical" evidence="6">
    <location>
        <begin position="441"/>
        <end position="459"/>
    </location>
</feature>
<evidence type="ECO:0000256" key="1">
    <source>
        <dbReference type="ARBA" id="ARBA00004651"/>
    </source>
</evidence>
<dbReference type="AlphaFoldDB" id="A0A2H0W115"/>
<evidence type="ECO:0000256" key="5">
    <source>
        <dbReference type="ARBA" id="ARBA00023136"/>
    </source>
</evidence>
<comment type="caution">
    <text evidence="7">The sequence shown here is derived from an EMBL/GenBank/DDBJ whole genome shotgun (WGS) entry which is preliminary data.</text>
</comment>
<feature type="transmembrane region" description="Helical" evidence="6">
    <location>
        <begin position="42"/>
        <end position="63"/>
    </location>
</feature>
<accession>A0A2H0W115</accession>
<evidence type="ECO:0000313" key="7">
    <source>
        <dbReference type="EMBL" id="PIS05038.1"/>
    </source>
</evidence>
<dbReference type="InterPro" id="IPR002797">
    <property type="entry name" value="Polysacc_synth"/>
</dbReference>
<dbReference type="PANTHER" id="PTHR30250">
    <property type="entry name" value="PST FAMILY PREDICTED COLANIC ACID TRANSPORTER"/>
    <property type="match status" value="1"/>
</dbReference>
<feature type="transmembrane region" description="Helical" evidence="6">
    <location>
        <begin position="412"/>
        <end position="435"/>
    </location>
</feature>
<feature type="transmembrane region" description="Helical" evidence="6">
    <location>
        <begin position="170"/>
        <end position="190"/>
    </location>
</feature>
<feature type="transmembrane region" description="Helical" evidence="6">
    <location>
        <begin position="206"/>
        <end position="227"/>
    </location>
</feature>
<dbReference type="GO" id="GO:0005886">
    <property type="term" value="C:plasma membrane"/>
    <property type="evidence" value="ECO:0007669"/>
    <property type="project" value="UniProtKB-SubCell"/>
</dbReference>
<sequence length="479" mass="53480">MATQIAKNTTWLSGSLVLQKILSFAYFWFISNHFYPGAIGKYVFALSFTTFFSIFVDLGLSVVLTREGAKSNEQANKYLRSIIGLKLILAVVATIIAILVINITGKELLTRRLVYLALIVMLLDSFTFTFYAIFRSRHNLRYESIGSVIFQVINFSLGAYLALATNSIRYLLFALITASTFNFIFSFILLKKKLNFSLKPNLSKEVISYFIHLLPAFALTGIFVKIYNTSDSILLSFLATDASVGFFAIPAKVISAIQAVIAGSFAAVIYPAFSHAFVKSKQTLTHMLRDSIRYLMILSFPIGFGLAILAPEIISQIWPEYTLGIATFTIMSLAIPFIFLAFVTGSLLNACDRQKNVTINRGFITALAVLINLILIPRLQHLGAGITFLIVNMILLYLDFRAADKVVKIKSLKLQALTVKVFLSTAVMSLLIYYLRLVLPLFFVVANGAIIYFVLIYALKGITRHDINELKLIFKKANV</sequence>
<dbReference type="EMBL" id="PEZZ01000024">
    <property type="protein sequence ID" value="PIS05038.1"/>
    <property type="molecule type" value="Genomic_DNA"/>
</dbReference>
<gene>
    <name evidence="7" type="ORF">COT81_03205</name>
</gene>
<feature type="transmembrane region" description="Helical" evidence="6">
    <location>
        <begin position="12"/>
        <end position="30"/>
    </location>
</feature>
<feature type="transmembrane region" description="Helical" evidence="6">
    <location>
        <begin position="382"/>
        <end position="400"/>
    </location>
</feature>
<evidence type="ECO:0000313" key="8">
    <source>
        <dbReference type="Proteomes" id="UP000230935"/>
    </source>
</evidence>
<comment type="subcellular location">
    <subcellularLocation>
        <location evidence="1">Cell membrane</location>
        <topology evidence="1">Multi-pass membrane protein</topology>
    </subcellularLocation>
</comment>
<keyword evidence="5 6" id="KW-0472">Membrane</keyword>
<feature type="transmembrane region" description="Helical" evidence="6">
    <location>
        <begin position="83"/>
        <end position="101"/>
    </location>
</feature>
<reference evidence="8" key="1">
    <citation type="submission" date="2017-09" db="EMBL/GenBank/DDBJ databases">
        <title>Depth-based differentiation of microbial function through sediment-hosted aquifers and enrichment of novel symbionts in the deep terrestrial subsurface.</title>
        <authorList>
            <person name="Probst A.J."/>
            <person name="Ladd B."/>
            <person name="Jarett J.K."/>
            <person name="Geller-Mcgrath D.E."/>
            <person name="Sieber C.M.K."/>
            <person name="Emerson J.B."/>
            <person name="Anantharaman K."/>
            <person name="Thomas B.C."/>
            <person name="Malmstrom R."/>
            <person name="Stieglmeier M."/>
            <person name="Klingl A."/>
            <person name="Woyke T."/>
            <person name="Ryan C.M."/>
            <person name="Banfield J.F."/>
        </authorList>
    </citation>
    <scope>NUCLEOTIDE SEQUENCE [LARGE SCALE GENOMIC DNA]</scope>
</reference>
<evidence type="ECO:0000256" key="4">
    <source>
        <dbReference type="ARBA" id="ARBA00022989"/>
    </source>
</evidence>
<protein>
    <submittedName>
        <fullName evidence="7">Uncharacterized protein</fullName>
    </submittedName>
</protein>
<proteinExistence type="predicted"/>
<feature type="transmembrane region" description="Helical" evidence="6">
    <location>
        <begin position="247"/>
        <end position="273"/>
    </location>
</feature>
<evidence type="ECO:0000256" key="6">
    <source>
        <dbReference type="SAM" id="Phobius"/>
    </source>
</evidence>
<feature type="transmembrane region" description="Helical" evidence="6">
    <location>
        <begin position="113"/>
        <end position="133"/>
    </location>
</feature>
<dbReference type="PANTHER" id="PTHR30250:SF11">
    <property type="entry name" value="O-ANTIGEN TRANSPORTER-RELATED"/>
    <property type="match status" value="1"/>
</dbReference>
<feature type="transmembrane region" description="Helical" evidence="6">
    <location>
        <begin position="145"/>
        <end position="164"/>
    </location>
</feature>
<evidence type="ECO:0000256" key="2">
    <source>
        <dbReference type="ARBA" id="ARBA00022475"/>
    </source>
</evidence>
<dbReference type="Pfam" id="PF01943">
    <property type="entry name" value="Polysacc_synt"/>
    <property type="match status" value="1"/>
</dbReference>
<dbReference type="Proteomes" id="UP000230935">
    <property type="component" value="Unassembled WGS sequence"/>
</dbReference>
<feature type="transmembrane region" description="Helical" evidence="6">
    <location>
        <begin position="359"/>
        <end position="376"/>
    </location>
</feature>
<keyword evidence="3 6" id="KW-0812">Transmembrane</keyword>
<organism evidence="7 8">
    <name type="scientific">Candidatus Buchananbacteria bacterium CG10_big_fil_rev_8_21_14_0_10_42_9</name>
    <dbReference type="NCBI Taxonomy" id="1974526"/>
    <lineage>
        <taxon>Bacteria</taxon>
        <taxon>Candidatus Buchananiibacteriota</taxon>
    </lineage>
</organism>
<evidence type="ECO:0000256" key="3">
    <source>
        <dbReference type="ARBA" id="ARBA00022692"/>
    </source>
</evidence>
<name>A0A2H0W115_9BACT</name>
<keyword evidence="4 6" id="KW-1133">Transmembrane helix</keyword>